<reference evidence="8" key="1">
    <citation type="submission" date="2012-12" db="EMBL/GenBank/DDBJ databases">
        <authorList>
            <person name="Hellsten U."/>
            <person name="Grimwood J."/>
            <person name="Chapman J.A."/>
            <person name="Shapiro H."/>
            <person name="Aerts A."/>
            <person name="Otillar R.P."/>
            <person name="Terry A.Y."/>
            <person name="Boore J.L."/>
            <person name="Simakov O."/>
            <person name="Marletaz F."/>
            <person name="Cho S.-J."/>
            <person name="Edsinger-Gonzales E."/>
            <person name="Havlak P."/>
            <person name="Kuo D.-H."/>
            <person name="Larsson T."/>
            <person name="Lv J."/>
            <person name="Arendt D."/>
            <person name="Savage R."/>
            <person name="Osoegawa K."/>
            <person name="de Jong P."/>
            <person name="Lindberg D.R."/>
            <person name="Seaver E.C."/>
            <person name="Weisblat D.A."/>
            <person name="Putnam N.H."/>
            <person name="Grigoriev I.V."/>
            <person name="Rokhsar D.S."/>
        </authorList>
    </citation>
    <scope>NUCLEOTIDE SEQUENCE</scope>
    <source>
        <strain evidence="8">I ESC-2004</strain>
    </source>
</reference>
<dbReference type="EMBL" id="KB310691">
    <property type="protein sequence ID" value="ELT91014.1"/>
    <property type="molecule type" value="Genomic_DNA"/>
</dbReference>
<dbReference type="HOGENOM" id="CLU_116110_1_0_1"/>
<sequence length="194" mass="22246">LEDLHVKENEFAVFECEVNKKNLPVDWFINEIKIEPSSKHQILAEGVVHRLSINMTKPEDAGDVRAEFRKAVCTAKLTVEPLPYKFIAGLTDMVVIQGETVTMKCKVTKEDGKVIWKKNGKQIKSNRKHEIQRDGTDLTLTLRDITPEEQAEYTCQYEDDTSNCNLLVEGKSCVEHTKFPNPKHPIPTFLHRTR</sequence>
<evidence type="ECO:0000313" key="6">
    <source>
        <dbReference type="EMBL" id="ELT91014.1"/>
    </source>
</evidence>
<keyword evidence="4" id="KW-1015">Disulfide bond</keyword>
<accession>R7TBC1</accession>
<proteinExistence type="predicted"/>
<evidence type="ECO:0000259" key="5">
    <source>
        <dbReference type="PROSITE" id="PS50835"/>
    </source>
</evidence>
<comment type="subcellular location">
    <subcellularLocation>
        <location evidence="1">Cytoplasm</location>
    </subcellularLocation>
</comment>
<dbReference type="OrthoDB" id="6118665at2759"/>
<dbReference type="InterPro" id="IPR003598">
    <property type="entry name" value="Ig_sub2"/>
</dbReference>
<keyword evidence="8" id="KW-1185">Reference proteome</keyword>
<dbReference type="EMBL" id="AMQN01003020">
    <property type="status" value="NOT_ANNOTATED_CDS"/>
    <property type="molecule type" value="Genomic_DNA"/>
</dbReference>
<dbReference type="InterPro" id="IPR013098">
    <property type="entry name" value="Ig_I-set"/>
</dbReference>
<evidence type="ECO:0000256" key="1">
    <source>
        <dbReference type="ARBA" id="ARBA00004496"/>
    </source>
</evidence>
<dbReference type="Gene3D" id="2.60.40.10">
    <property type="entry name" value="Immunoglobulins"/>
    <property type="match status" value="2"/>
</dbReference>
<evidence type="ECO:0000256" key="2">
    <source>
        <dbReference type="ARBA" id="ARBA00022490"/>
    </source>
</evidence>
<feature type="non-terminal residue" evidence="6">
    <location>
        <position position="1"/>
    </location>
</feature>
<dbReference type="InterPro" id="IPR036179">
    <property type="entry name" value="Ig-like_dom_sf"/>
</dbReference>
<dbReference type="Pfam" id="PF07679">
    <property type="entry name" value="I-set"/>
    <property type="match status" value="2"/>
</dbReference>
<feature type="domain" description="Ig-like" evidence="5">
    <location>
        <begin position="83"/>
        <end position="156"/>
    </location>
</feature>
<dbReference type="InterPro" id="IPR003599">
    <property type="entry name" value="Ig_sub"/>
</dbReference>
<reference evidence="6 8" key="2">
    <citation type="journal article" date="2013" name="Nature">
        <title>Insights into bilaterian evolution from three spiralian genomes.</title>
        <authorList>
            <person name="Simakov O."/>
            <person name="Marletaz F."/>
            <person name="Cho S.J."/>
            <person name="Edsinger-Gonzales E."/>
            <person name="Havlak P."/>
            <person name="Hellsten U."/>
            <person name="Kuo D.H."/>
            <person name="Larsson T."/>
            <person name="Lv J."/>
            <person name="Arendt D."/>
            <person name="Savage R."/>
            <person name="Osoegawa K."/>
            <person name="de Jong P."/>
            <person name="Grimwood J."/>
            <person name="Chapman J.A."/>
            <person name="Shapiro H."/>
            <person name="Aerts A."/>
            <person name="Otillar R.P."/>
            <person name="Terry A.Y."/>
            <person name="Boore J.L."/>
            <person name="Grigoriev I.V."/>
            <person name="Lindberg D.R."/>
            <person name="Seaver E.C."/>
            <person name="Weisblat D.A."/>
            <person name="Putnam N.H."/>
            <person name="Rokhsar D.S."/>
        </authorList>
    </citation>
    <scope>NUCLEOTIDE SEQUENCE</scope>
    <source>
        <strain evidence="6 8">I ESC-2004</strain>
    </source>
</reference>
<keyword evidence="3" id="KW-0597">Phosphoprotein</keyword>
<dbReference type="InterPro" id="IPR007110">
    <property type="entry name" value="Ig-like_dom"/>
</dbReference>
<evidence type="ECO:0000313" key="8">
    <source>
        <dbReference type="Proteomes" id="UP000014760"/>
    </source>
</evidence>
<dbReference type="GO" id="GO:0005737">
    <property type="term" value="C:cytoplasm"/>
    <property type="evidence" value="ECO:0007669"/>
    <property type="project" value="UniProtKB-SubCell"/>
</dbReference>
<dbReference type="CDD" id="cd00096">
    <property type="entry name" value="Ig"/>
    <property type="match status" value="1"/>
</dbReference>
<dbReference type="InterPro" id="IPR052385">
    <property type="entry name" value="Obscurin/Obscurin-like_Reg"/>
</dbReference>
<dbReference type="PROSITE" id="PS50835">
    <property type="entry name" value="IG_LIKE"/>
    <property type="match status" value="1"/>
</dbReference>
<dbReference type="SUPFAM" id="SSF48726">
    <property type="entry name" value="Immunoglobulin"/>
    <property type="match status" value="2"/>
</dbReference>
<protein>
    <recommendedName>
        <fullName evidence="5">Ig-like domain-containing protein</fullName>
    </recommendedName>
</protein>
<dbReference type="EnsemblMetazoa" id="CapteT109828">
    <property type="protein sequence ID" value="CapteP109828"/>
    <property type="gene ID" value="CapteG109828"/>
</dbReference>
<dbReference type="STRING" id="283909.R7TBC1"/>
<organism evidence="6">
    <name type="scientific">Capitella teleta</name>
    <name type="common">Polychaete worm</name>
    <dbReference type="NCBI Taxonomy" id="283909"/>
    <lineage>
        <taxon>Eukaryota</taxon>
        <taxon>Metazoa</taxon>
        <taxon>Spiralia</taxon>
        <taxon>Lophotrochozoa</taxon>
        <taxon>Annelida</taxon>
        <taxon>Polychaeta</taxon>
        <taxon>Sedentaria</taxon>
        <taxon>Scolecida</taxon>
        <taxon>Capitellidae</taxon>
        <taxon>Capitella</taxon>
    </lineage>
</organism>
<evidence type="ECO:0000313" key="7">
    <source>
        <dbReference type="EnsemblMetazoa" id="CapteP109828"/>
    </source>
</evidence>
<gene>
    <name evidence="6" type="ORF">CAPTEDRAFT_109828</name>
</gene>
<dbReference type="SMART" id="SM00409">
    <property type="entry name" value="IG"/>
    <property type="match status" value="2"/>
</dbReference>
<keyword evidence="2" id="KW-0963">Cytoplasm</keyword>
<dbReference type="PANTHER" id="PTHR35971:SF5">
    <property type="entry name" value="OBSCURIN LIKE CYTOSKELETAL ADAPTOR 1"/>
    <property type="match status" value="1"/>
</dbReference>
<evidence type="ECO:0000256" key="4">
    <source>
        <dbReference type="ARBA" id="ARBA00023157"/>
    </source>
</evidence>
<dbReference type="AlphaFoldDB" id="R7TBC1"/>
<dbReference type="PANTHER" id="PTHR35971">
    <property type="entry name" value="SI:DKEY-31G6.6"/>
    <property type="match status" value="1"/>
</dbReference>
<dbReference type="SMART" id="SM00408">
    <property type="entry name" value="IGc2"/>
    <property type="match status" value="1"/>
</dbReference>
<reference evidence="7" key="3">
    <citation type="submission" date="2015-06" db="UniProtKB">
        <authorList>
            <consortium name="EnsemblMetazoa"/>
        </authorList>
    </citation>
    <scope>IDENTIFICATION</scope>
</reference>
<dbReference type="InterPro" id="IPR013783">
    <property type="entry name" value="Ig-like_fold"/>
</dbReference>
<name>R7TBC1_CAPTE</name>
<dbReference type="Proteomes" id="UP000014760">
    <property type="component" value="Unassembled WGS sequence"/>
</dbReference>
<dbReference type="FunFam" id="2.60.40.10:FF:000214">
    <property type="entry name" value="titin isoform X1"/>
    <property type="match status" value="1"/>
</dbReference>
<dbReference type="OMA" id="IPVEWRT"/>
<evidence type="ECO:0000256" key="3">
    <source>
        <dbReference type="ARBA" id="ARBA00022553"/>
    </source>
</evidence>